<evidence type="ECO:0000313" key="1">
    <source>
        <dbReference type="EMBL" id="KAG5184167.1"/>
    </source>
</evidence>
<sequence length="579" mass="59627">MVTRSYVTQEAIKLIFKFSMLSGAAHSAVMKTLALATLSRLAWTHPLTPDKHDAACATILAAMHEHEGHQDLHEGLTDAFVAMAHILDNLPQVRTCRALLAVRNAQWRAPSATRCRALRSSWRRCSAEEARHCTSSAPHMRGLASGSAVAEEYAERRWADRSGTQRELRLLGLGAAPATALQMSESCCTWLRPDRSGVIELGVSHSGGNTATCVSDLASFVPTGTLRRASTPSWLRANAGHGLSGTGGEPAARGERAAAAVAAATRHHDGRHAHLGKTCAVGCSGSVSTGHNGGGSGSGQSTFAGGRTDMHAPCDGGGMHVIGCCRRSETAAESAAACTAWAAETTTRTPVAVTVAVVGTLSASARAPCCSSSACAIGGGSWGTCTTDVTAARRLSWRQQQHTSNDGGAIAARVPTAALAAARYMPSLELRRRSLWQAGGYGALLQYRHEVVQVLATAPGVTVSTGSSGAGTRNRRGNIDSEDSSNCCLDAQRHICVGDCGHCVTRRGGSECSGAAAVAAAACTAAYTWVLVNVALAEATCLTSGAETLASGWDNVCASSCSTAAASQGLQLLGGGHGD</sequence>
<organism evidence="1 2">
    <name type="scientific">Tribonema minus</name>
    <dbReference type="NCBI Taxonomy" id="303371"/>
    <lineage>
        <taxon>Eukaryota</taxon>
        <taxon>Sar</taxon>
        <taxon>Stramenopiles</taxon>
        <taxon>Ochrophyta</taxon>
        <taxon>PX clade</taxon>
        <taxon>Xanthophyceae</taxon>
        <taxon>Tribonematales</taxon>
        <taxon>Tribonemataceae</taxon>
        <taxon>Tribonema</taxon>
    </lineage>
</organism>
<dbReference type="AlphaFoldDB" id="A0A836CFQ3"/>
<reference evidence="1" key="1">
    <citation type="submission" date="2021-02" db="EMBL/GenBank/DDBJ databases">
        <title>First Annotated Genome of the Yellow-green Alga Tribonema minus.</title>
        <authorList>
            <person name="Mahan K.M."/>
        </authorList>
    </citation>
    <scope>NUCLEOTIDE SEQUENCE</scope>
    <source>
        <strain evidence="1">UTEX B ZZ1240</strain>
    </source>
</reference>
<dbReference type="EMBL" id="JAFCMP010000179">
    <property type="protein sequence ID" value="KAG5184167.1"/>
    <property type="molecule type" value="Genomic_DNA"/>
</dbReference>
<keyword evidence="2" id="KW-1185">Reference proteome</keyword>
<name>A0A836CFQ3_9STRA</name>
<protein>
    <submittedName>
        <fullName evidence="1">Uncharacterized protein</fullName>
    </submittedName>
</protein>
<gene>
    <name evidence="1" type="ORF">JKP88DRAFT_245031</name>
</gene>
<evidence type="ECO:0000313" key="2">
    <source>
        <dbReference type="Proteomes" id="UP000664859"/>
    </source>
</evidence>
<accession>A0A836CFQ3</accession>
<comment type="caution">
    <text evidence="1">The sequence shown here is derived from an EMBL/GenBank/DDBJ whole genome shotgun (WGS) entry which is preliminary data.</text>
</comment>
<proteinExistence type="predicted"/>
<dbReference type="Proteomes" id="UP000664859">
    <property type="component" value="Unassembled WGS sequence"/>
</dbReference>